<dbReference type="InterPro" id="IPR026408">
    <property type="entry name" value="GG_sam_targ_CFB"/>
</dbReference>
<dbReference type="Proteomes" id="UP001078742">
    <property type="component" value="Unassembled WGS sequence"/>
</dbReference>
<dbReference type="EMBL" id="JAPUAV010000016">
    <property type="protein sequence ID" value="MCZ2573316.1"/>
    <property type="molecule type" value="Genomic_DNA"/>
</dbReference>
<sequence length="81" mass="8657">MKTLKKIKLHNIAQENLADREMNILRGGNNCNCGCDNGGPSSKSDVFDFNKGYGYPSSCTCGCHGPSALANNQEANKYAGI</sequence>
<gene>
    <name evidence="1" type="ORF">O1420_18250</name>
</gene>
<evidence type="ECO:0000313" key="1">
    <source>
        <dbReference type="EMBL" id="MCZ2573316.1"/>
    </source>
</evidence>
<proteinExistence type="predicted"/>
<reference evidence="1" key="1">
    <citation type="submission" date="2022-12" db="EMBL/GenBank/DDBJ databases">
        <title>Development of a Multilocus Sequence Typing Scheme for Bacteroides fragilis Based on Whole Genome Sequencing Data and Clinical Application.</title>
        <authorList>
            <person name="Nielsen F.D."/>
            <person name="Justesen U.S."/>
        </authorList>
    </citation>
    <scope>NUCLEOTIDE SEQUENCE</scope>
    <source>
        <strain evidence="1">BF_BC_VIB_DK_2012_57</strain>
    </source>
</reference>
<organism evidence="1 2">
    <name type="scientific">Bacteroides fragilis</name>
    <dbReference type="NCBI Taxonomy" id="817"/>
    <lineage>
        <taxon>Bacteria</taxon>
        <taxon>Pseudomonadati</taxon>
        <taxon>Bacteroidota</taxon>
        <taxon>Bacteroidia</taxon>
        <taxon>Bacteroidales</taxon>
        <taxon>Bacteroidaceae</taxon>
        <taxon>Bacteroides</taxon>
    </lineage>
</organism>
<name>A0A9Q4JBN5_BACFG</name>
<protein>
    <submittedName>
        <fullName evidence="1">TIGR04149 family rSAM-modified RiPP</fullName>
    </submittedName>
</protein>
<dbReference type="NCBIfam" id="TIGR04149">
    <property type="entry name" value="GG_sam_targ_CFB"/>
    <property type="match status" value="1"/>
</dbReference>
<accession>A0A9Q4JBN5</accession>
<comment type="caution">
    <text evidence="1">The sequence shown here is derived from an EMBL/GenBank/DDBJ whole genome shotgun (WGS) entry which is preliminary data.</text>
</comment>
<dbReference type="RefSeq" id="WP_005791813.1">
    <property type="nucleotide sequence ID" value="NZ_JADMRZ010000013.1"/>
</dbReference>
<dbReference type="AlphaFoldDB" id="A0A9Q4JBN5"/>
<evidence type="ECO:0000313" key="2">
    <source>
        <dbReference type="Proteomes" id="UP001078742"/>
    </source>
</evidence>